<dbReference type="GO" id="GO:0003677">
    <property type="term" value="F:DNA binding"/>
    <property type="evidence" value="ECO:0007669"/>
    <property type="project" value="UniProtKB-KW"/>
</dbReference>
<sequence>MGRPRINGQGKKRKSYQRTAVAYSHKQEILNYIASGHNLHETIEEFYGKLQRKDLRSKKKPINKWMHQASTIRAACESGRGHHQNIRDLGAATVLPKAAEEDIVLWLNTLRKDGSPVSRVMLQLQAMHLAKEHDLEDKFAASPTWVKLFLRRHRLSLRARTRQGQTTPEDAQEAAKEFRTIVLKTIVEKKCIQCAWWNADLSIKFLEFHFAERENRDENILLLWDDFSGHWTTEVKDYAASINVILLKVPPRYTYVCQPADISWNKPLKARLRAQWIECLRSQLVEYRAGEIRRKQQRVQLQHEIDRARKELVQKEADIEVERLRALLTEEPFILTPPNRVDITEWISTSWGDLSIDTIVSGFAKVGILTDTRVAEAMPTEDAPQIESCIVEELGNCNLVDGEFGSDDDIENESDSDDESNL</sequence>
<accession>A0A9W6YBX9</accession>
<feature type="region of interest" description="Disordered" evidence="3">
    <location>
        <begin position="402"/>
        <end position="422"/>
    </location>
</feature>
<reference evidence="5" key="1">
    <citation type="submission" date="2023-04" db="EMBL/GenBank/DDBJ databases">
        <title>Phytophthora fragariaefolia NBRC 109709.</title>
        <authorList>
            <person name="Ichikawa N."/>
            <person name="Sato H."/>
            <person name="Tonouchi N."/>
        </authorList>
    </citation>
    <scope>NUCLEOTIDE SEQUENCE</scope>
    <source>
        <strain evidence="5">NBRC 109709</strain>
    </source>
</reference>
<keyword evidence="6" id="KW-1185">Reference proteome</keyword>
<name>A0A9W6YBX9_9STRA</name>
<dbReference type="PROSITE" id="PS51253">
    <property type="entry name" value="HTH_CENPB"/>
    <property type="match status" value="1"/>
</dbReference>
<dbReference type="Pfam" id="PF03184">
    <property type="entry name" value="DDE_1"/>
    <property type="match status" value="1"/>
</dbReference>
<dbReference type="InterPro" id="IPR050863">
    <property type="entry name" value="CenT-Element_Derived"/>
</dbReference>
<dbReference type="SMART" id="SM00674">
    <property type="entry name" value="CENPB"/>
    <property type="match status" value="1"/>
</dbReference>
<dbReference type="OrthoDB" id="162218at2759"/>
<keyword evidence="2" id="KW-0175">Coiled coil</keyword>
<dbReference type="AlphaFoldDB" id="A0A9W6YBX9"/>
<dbReference type="PANTHER" id="PTHR19303:SF57">
    <property type="entry name" value="HTH CENPB-TYPE DOMAIN-CONTAINING PROTEIN"/>
    <property type="match status" value="1"/>
</dbReference>
<evidence type="ECO:0000256" key="1">
    <source>
        <dbReference type="ARBA" id="ARBA00023125"/>
    </source>
</evidence>
<evidence type="ECO:0000259" key="4">
    <source>
        <dbReference type="PROSITE" id="PS51253"/>
    </source>
</evidence>
<proteinExistence type="predicted"/>
<dbReference type="InterPro" id="IPR009057">
    <property type="entry name" value="Homeodomain-like_sf"/>
</dbReference>
<feature type="domain" description="HTH CENPB-type" evidence="4">
    <location>
        <begin position="87"/>
        <end position="159"/>
    </location>
</feature>
<evidence type="ECO:0000256" key="2">
    <source>
        <dbReference type="SAM" id="Coils"/>
    </source>
</evidence>
<organism evidence="5 6">
    <name type="scientific">Phytophthora fragariaefolia</name>
    <dbReference type="NCBI Taxonomy" id="1490495"/>
    <lineage>
        <taxon>Eukaryota</taxon>
        <taxon>Sar</taxon>
        <taxon>Stramenopiles</taxon>
        <taxon>Oomycota</taxon>
        <taxon>Peronosporomycetes</taxon>
        <taxon>Peronosporales</taxon>
        <taxon>Peronosporaceae</taxon>
        <taxon>Phytophthora</taxon>
    </lineage>
</organism>
<evidence type="ECO:0000256" key="3">
    <source>
        <dbReference type="SAM" id="MobiDB-lite"/>
    </source>
</evidence>
<dbReference type="EMBL" id="BSXT01005038">
    <property type="protein sequence ID" value="GMF59443.1"/>
    <property type="molecule type" value="Genomic_DNA"/>
</dbReference>
<dbReference type="InterPro" id="IPR006600">
    <property type="entry name" value="HTH_CenpB_DNA-bd_dom"/>
</dbReference>
<dbReference type="GO" id="GO:0005634">
    <property type="term" value="C:nucleus"/>
    <property type="evidence" value="ECO:0007669"/>
    <property type="project" value="TreeGrafter"/>
</dbReference>
<comment type="caution">
    <text evidence="5">The sequence shown here is derived from an EMBL/GenBank/DDBJ whole genome shotgun (WGS) entry which is preliminary data.</text>
</comment>
<gene>
    <name evidence="5" type="ORF">Pfra01_002567200</name>
</gene>
<feature type="coiled-coil region" evidence="2">
    <location>
        <begin position="298"/>
        <end position="325"/>
    </location>
</feature>
<dbReference type="Proteomes" id="UP001165121">
    <property type="component" value="Unassembled WGS sequence"/>
</dbReference>
<dbReference type="Gene3D" id="1.10.10.60">
    <property type="entry name" value="Homeodomain-like"/>
    <property type="match status" value="1"/>
</dbReference>
<evidence type="ECO:0000313" key="5">
    <source>
        <dbReference type="EMBL" id="GMF59443.1"/>
    </source>
</evidence>
<dbReference type="InterPro" id="IPR004875">
    <property type="entry name" value="DDE_SF_endonuclease_dom"/>
</dbReference>
<keyword evidence="1" id="KW-0238">DNA-binding</keyword>
<feature type="compositionally biased region" description="Acidic residues" evidence="3">
    <location>
        <begin position="404"/>
        <end position="422"/>
    </location>
</feature>
<dbReference type="SUPFAM" id="SSF46689">
    <property type="entry name" value="Homeodomain-like"/>
    <property type="match status" value="1"/>
</dbReference>
<protein>
    <submittedName>
        <fullName evidence="5">Unnamed protein product</fullName>
    </submittedName>
</protein>
<evidence type="ECO:0000313" key="6">
    <source>
        <dbReference type="Proteomes" id="UP001165121"/>
    </source>
</evidence>
<dbReference type="PANTHER" id="PTHR19303">
    <property type="entry name" value="TRANSPOSON"/>
    <property type="match status" value="1"/>
</dbReference>
<dbReference type="Pfam" id="PF03221">
    <property type="entry name" value="HTH_Tnp_Tc5"/>
    <property type="match status" value="1"/>
</dbReference>